<dbReference type="GeneID" id="300260188"/>
<evidence type="ECO:0000313" key="3">
    <source>
        <dbReference type="Proteomes" id="UP000217784"/>
    </source>
</evidence>
<dbReference type="OrthoDB" id="67599at2157"/>
<sequence length="87" mass="9462">MKIDDIKGKEVIDGKGNVVGEVEDIDLDFRNRRIEGLVLREASITGKIGRGETKVIPCNMVDAIGEKVLLKGKPLTQEDLDVITGGE</sequence>
<protein>
    <recommendedName>
        <fullName evidence="1">PRC-barrel domain-containing protein</fullName>
    </recommendedName>
</protein>
<keyword evidence="3" id="KW-1185">Reference proteome</keyword>
<dbReference type="Proteomes" id="UP000217784">
    <property type="component" value="Unassembled WGS sequence"/>
</dbReference>
<evidence type="ECO:0000313" key="2">
    <source>
        <dbReference type="EMBL" id="PAV02898.1"/>
    </source>
</evidence>
<dbReference type="InterPro" id="IPR027275">
    <property type="entry name" value="PRC-brl_dom"/>
</dbReference>
<dbReference type="EMBL" id="LMVM01000041">
    <property type="protein sequence ID" value="PAV02898.1"/>
    <property type="molecule type" value="Genomic_DNA"/>
</dbReference>
<evidence type="ECO:0000259" key="1">
    <source>
        <dbReference type="Pfam" id="PF05239"/>
    </source>
</evidence>
<reference evidence="2 3" key="1">
    <citation type="journal article" date="2017" name="BMC Genomics">
        <title>Genomic analysis of methanogenic archaea reveals a shift towards energy conservation.</title>
        <authorList>
            <person name="Gilmore S.P."/>
            <person name="Henske J.K."/>
            <person name="Sexton J.A."/>
            <person name="Solomon K.V."/>
            <person name="Seppala S."/>
            <person name="Yoo J.I."/>
            <person name="Huyett L.M."/>
            <person name="Pressman A."/>
            <person name="Cogan J.Z."/>
            <person name="Kivenson V."/>
            <person name="Peng X."/>
            <person name="Tan Y."/>
            <person name="Valentine D.L."/>
            <person name="O'Malley M.A."/>
        </authorList>
    </citation>
    <scope>NUCLEOTIDE SEQUENCE [LARGE SCALE GENOMIC DNA]</scope>
    <source>
        <strain evidence="2 3">M.o.H.</strain>
    </source>
</reference>
<dbReference type="RefSeq" id="WP_069583211.1">
    <property type="nucleotide sequence ID" value="NZ_LMVM01000041.1"/>
</dbReference>
<organism evidence="2 3">
    <name type="scientific">Methanobacterium bryantii</name>
    <dbReference type="NCBI Taxonomy" id="2161"/>
    <lineage>
        <taxon>Archaea</taxon>
        <taxon>Methanobacteriati</taxon>
        <taxon>Methanobacteriota</taxon>
        <taxon>Methanomada group</taxon>
        <taxon>Methanobacteria</taxon>
        <taxon>Methanobacteriales</taxon>
        <taxon>Methanobacteriaceae</taxon>
        <taxon>Methanobacterium</taxon>
    </lineage>
</organism>
<dbReference type="Gene3D" id="2.30.30.240">
    <property type="entry name" value="PRC-barrel domain"/>
    <property type="match status" value="1"/>
</dbReference>
<accession>A0A2A2H0J2</accession>
<feature type="domain" description="PRC-barrel" evidence="1">
    <location>
        <begin position="2"/>
        <end position="72"/>
    </location>
</feature>
<gene>
    <name evidence="2" type="ORF">ASJ80_03575</name>
</gene>
<dbReference type="AlphaFoldDB" id="A0A2A2H0J2"/>
<dbReference type="SUPFAM" id="SSF50346">
    <property type="entry name" value="PRC-barrel domain"/>
    <property type="match status" value="1"/>
</dbReference>
<name>A0A2A2H0J2_METBR</name>
<proteinExistence type="predicted"/>
<dbReference type="InterPro" id="IPR011033">
    <property type="entry name" value="PRC_barrel-like_sf"/>
</dbReference>
<comment type="caution">
    <text evidence="2">The sequence shown here is derived from an EMBL/GenBank/DDBJ whole genome shotgun (WGS) entry which is preliminary data.</text>
</comment>
<dbReference type="Pfam" id="PF05239">
    <property type="entry name" value="PRC"/>
    <property type="match status" value="1"/>
</dbReference>